<evidence type="ECO:0000313" key="5">
    <source>
        <dbReference type="EMBL" id="MFC3000431.1"/>
    </source>
</evidence>
<accession>A0ABV7BRV9</accession>
<dbReference type="EC" id="2.1.1.64" evidence="5"/>
<gene>
    <name evidence="5" type="ORF">ACFOD3_11045</name>
</gene>
<keyword evidence="1 5" id="KW-0489">Methyltransferase</keyword>
<dbReference type="InterPro" id="IPR041698">
    <property type="entry name" value="Methyltransf_25"/>
</dbReference>
<reference evidence="6" key="1">
    <citation type="journal article" date="2019" name="Int. J. Syst. Evol. Microbiol.">
        <title>The Global Catalogue of Microorganisms (GCM) 10K type strain sequencing project: providing services to taxonomists for standard genome sequencing and annotation.</title>
        <authorList>
            <consortium name="The Broad Institute Genomics Platform"/>
            <consortium name="The Broad Institute Genome Sequencing Center for Infectious Disease"/>
            <person name="Wu L."/>
            <person name="Ma J."/>
        </authorList>
    </citation>
    <scope>NUCLEOTIDE SEQUENCE [LARGE SCALE GENOMIC DNA]</scope>
    <source>
        <strain evidence="6">CGMCC 1.16855</strain>
    </source>
</reference>
<sequence length="200" mass="21169">MTRHGTEGYAAEAEALLRQSESIRFEDLHAGFLDLIPPAPARVLDIGAGTGRDAAALAEMGHQVLAVEPTAELRAGGAALHPSPRLAWQDDGLPELARVVALGQCYDLVLLTAVWMHLAAADRGQAMPVLAGLLAPGGRLWLSLRHGPVPQGRVMHAVDPAEVIAQAAAAGLTLLRRRETGDTLGRDGVHWTRLAFARAL</sequence>
<dbReference type="Proteomes" id="UP001595420">
    <property type="component" value="Unassembled WGS sequence"/>
</dbReference>
<dbReference type="EC" id="2.1.1.222" evidence="5"/>
<dbReference type="GO" id="GO:0061542">
    <property type="term" value="F:3-demethylubiquinol 3-O-methyltransferase activity"/>
    <property type="evidence" value="ECO:0007669"/>
    <property type="project" value="UniProtKB-EC"/>
</dbReference>
<dbReference type="Pfam" id="PF13649">
    <property type="entry name" value="Methyltransf_25"/>
    <property type="match status" value="1"/>
</dbReference>
<dbReference type="EMBL" id="JBHRSB010000003">
    <property type="protein sequence ID" value="MFC3000431.1"/>
    <property type="molecule type" value="Genomic_DNA"/>
</dbReference>
<dbReference type="PANTHER" id="PTHR43464:SF19">
    <property type="entry name" value="UBIQUINONE BIOSYNTHESIS O-METHYLTRANSFERASE, MITOCHONDRIAL"/>
    <property type="match status" value="1"/>
</dbReference>
<dbReference type="RefSeq" id="WP_216836526.1">
    <property type="nucleotide sequence ID" value="NZ_JAFNJS010000003.1"/>
</dbReference>
<name>A0ABV7BRV9_9PROT</name>
<keyword evidence="2 5" id="KW-0808">Transferase</keyword>
<organism evidence="5 6">
    <name type="scientific">Falsiroseomonas tokyonensis</name>
    <dbReference type="NCBI Taxonomy" id="430521"/>
    <lineage>
        <taxon>Bacteria</taxon>
        <taxon>Pseudomonadati</taxon>
        <taxon>Pseudomonadota</taxon>
        <taxon>Alphaproteobacteria</taxon>
        <taxon>Acetobacterales</taxon>
        <taxon>Roseomonadaceae</taxon>
        <taxon>Falsiroseomonas</taxon>
    </lineage>
</organism>
<comment type="caution">
    <text evidence="5">The sequence shown here is derived from an EMBL/GenBank/DDBJ whole genome shotgun (WGS) entry which is preliminary data.</text>
</comment>
<keyword evidence="3" id="KW-0949">S-adenosyl-L-methionine</keyword>
<evidence type="ECO:0000256" key="3">
    <source>
        <dbReference type="ARBA" id="ARBA00022691"/>
    </source>
</evidence>
<dbReference type="CDD" id="cd02440">
    <property type="entry name" value="AdoMet_MTases"/>
    <property type="match status" value="1"/>
</dbReference>
<dbReference type="GO" id="GO:0032259">
    <property type="term" value="P:methylation"/>
    <property type="evidence" value="ECO:0007669"/>
    <property type="project" value="UniProtKB-KW"/>
</dbReference>
<proteinExistence type="predicted"/>
<evidence type="ECO:0000313" key="6">
    <source>
        <dbReference type="Proteomes" id="UP001595420"/>
    </source>
</evidence>
<evidence type="ECO:0000259" key="4">
    <source>
        <dbReference type="Pfam" id="PF13649"/>
    </source>
</evidence>
<evidence type="ECO:0000256" key="1">
    <source>
        <dbReference type="ARBA" id="ARBA00022603"/>
    </source>
</evidence>
<keyword evidence="6" id="KW-1185">Reference proteome</keyword>
<protein>
    <submittedName>
        <fullName evidence="5">Class I SAM-dependent methyltransferase</fullName>
        <ecNumber evidence="5">2.1.1.222</ecNumber>
        <ecNumber evidence="5">2.1.1.64</ecNumber>
    </submittedName>
</protein>
<dbReference type="PANTHER" id="PTHR43464">
    <property type="entry name" value="METHYLTRANSFERASE"/>
    <property type="match status" value="1"/>
</dbReference>
<evidence type="ECO:0000256" key="2">
    <source>
        <dbReference type="ARBA" id="ARBA00022679"/>
    </source>
</evidence>
<dbReference type="GO" id="GO:0102208">
    <property type="term" value="F:2-polyprenyl-6-hydroxyphenol methylase activity"/>
    <property type="evidence" value="ECO:0007669"/>
    <property type="project" value="UniProtKB-EC"/>
</dbReference>
<feature type="domain" description="Methyltransferase" evidence="4">
    <location>
        <begin position="43"/>
        <end position="138"/>
    </location>
</feature>